<dbReference type="KEGG" id="rul:UC8_33090"/>
<evidence type="ECO:0000256" key="6">
    <source>
        <dbReference type="ARBA" id="ARBA00022840"/>
    </source>
</evidence>
<dbReference type="Proteomes" id="UP000325286">
    <property type="component" value="Chromosome"/>
</dbReference>
<dbReference type="PROSITE" id="PS50846">
    <property type="entry name" value="HMA_2"/>
    <property type="match status" value="1"/>
</dbReference>
<dbReference type="PRINTS" id="PR00119">
    <property type="entry name" value="CATATPASE"/>
</dbReference>
<keyword evidence="4 12" id="KW-0479">Metal-binding</keyword>
<dbReference type="Pfam" id="PF00122">
    <property type="entry name" value="E1-E2_ATPase"/>
    <property type="match status" value="1"/>
</dbReference>
<keyword evidence="7" id="KW-1278">Translocase</keyword>
<evidence type="ECO:0000256" key="12">
    <source>
        <dbReference type="RuleBase" id="RU362081"/>
    </source>
</evidence>
<keyword evidence="15" id="KW-1185">Reference proteome</keyword>
<feature type="transmembrane region" description="Helical" evidence="12">
    <location>
        <begin position="188"/>
        <end position="206"/>
    </location>
</feature>
<comment type="subcellular location">
    <subcellularLocation>
        <location evidence="12">Cell membrane</location>
    </subcellularLocation>
    <subcellularLocation>
        <location evidence="1">Membrane</location>
        <topology evidence="1">Multi-pass membrane protein</topology>
    </subcellularLocation>
</comment>
<dbReference type="Gene3D" id="3.40.50.1000">
    <property type="entry name" value="HAD superfamily/HAD-like"/>
    <property type="match status" value="1"/>
</dbReference>
<dbReference type="SUPFAM" id="SSF81665">
    <property type="entry name" value="Calcium ATPase, transmembrane domain M"/>
    <property type="match status" value="1"/>
</dbReference>
<dbReference type="InterPro" id="IPR051014">
    <property type="entry name" value="Cation_Transport_ATPase_IB"/>
</dbReference>
<feature type="transmembrane region" description="Helical" evidence="12">
    <location>
        <begin position="165"/>
        <end position="182"/>
    </location>
</feature>
<keyword evidence="12" id="KW-1003">Cell membrane</keyword>
<dbReference type="GO" id="GO:0046872">
    <property type="term" value="F:metal ion binding"/>
    <property type="evidence" value="ECO:0007669"/>
    <property type="project" value="UniProtKB-KW"/>
</dbReference>
<protein>
    <recommendedName>
        <fullName evidence="10">P-type Zn(2+) transporter</fullName>
        <ecNumber evidence="10">7.2.2.12</ecNumber>
    </recommendedName>
</protein>
<dbReference type="InterPro" id="IPR023214">
    <property type="entry name" value="HAD_sf"/>
</dbReference>
<dbReference type="GO" id="GO:0005524">
    <property type="term" value="F:ATP binding"/>
    <property type="evidence" value="ECO:0007669"/>
    <property type="project" value="UniProtKB-UniRule"/>
</dbReference>
<comment type="catalytic activity">
    <reaction evidence="11">
        <text>Zn(2+)(in) + ATP + H2O = Zn(2+)(out) + ADP + phosphate + H(+)</text>
        <dbReference type="Rhea" id="RHEA:20621"/>
        <dbReference type="ChEBI" id="CHEBI:15377"/>
        <dbReference type="ChEBI" id="CHEBI:15378"/>
        <dbReference type="ChEBI" id="CHEBI:29105"/>
        <dbReference type="ChEBI" id="CHEBI:30616"/>
        <dbReference type="ChEBI" id="CHEBI:43474"/>
        <dbReference type="ChEBI" id="CHEBI:456216"/>
        <dbReference type="EC" id="7.2.2.12"/>
    </reaction>
</comment>
<dbReference type="InterPro" id="IPR059000">
    <property type="entry name" value="ATPase_P-type_domA"/>
</dbReference>
<dbReference type="GO" id="GO:0016887">
    <property type="term" value="F:ATP hydrolysis activity"/>
    <property type="evidence" value="ECO:0007669"/>
    <property type="project" value="InterPro"/>
</dbReference>
<keyword evidence="14" id="KW-0378">Hydrolase</keyword>
<evidence type="ECO:0000256" key="2">
    <source>
        <dbReference type="ARBA" id="ARBA00006024"/>
    </source>
</evidence>
<dbReference type="Gene3D" id="2.70.150.10">
    <property type="entry name" value="Calcium-transporting ATPase, cytoplasmic transduction domain A"/>
    <property type="match status" value="1"/>
</dbReference>
<organism evidence="14 15">
    <name type="scientific">Roseimaritima ulvae</name>
    <dbReference type="NCBI Taxonomy" id="980254"/>
    <lineage>
        <taxon>Bacteria</taxon>
        <taxon>Pseudomonadati</taxon>
        <taxon>Planctomycetota</taxon>
        <taxon>Planctomycetia</taxon>
        <taxon>Pirellulales</taxon>
        <taxon>Pirellulaceae</taxon>
        <taxon>Roseimaritima</taxon>
    </lineage>
</organism>
<dbReference type="InterPro" id="IPR001757">
    <property type="entry name" value="P_typ_ATPase"/>
</dbReference>
<evidence type="ECO:0000256" key="7">
    <source>
        <dbReference type="ARBA" id="ARBA00022967"/>
    </source>
</evidence>
<dbReference type="Pfam" id="PF00702">
    <property type="entry name" value="Hydrolase"/>
    <property type="match status" value="1"/>
</dbReference>
<dbReference type="NCBIfam" id="TIGR01525">
    <property type="entry name" value="ATPase-IB_hvy"/>
    <property type="match status" value="1"/>
</dbReference>
<dbReference type="InterPro" id="IPR044492">
    <property type="entry name" value="P_typ_ATPase_HD_dom"/>
</dbReference>
<feature type="transmembrane region" description="Helical" evidence="12">
    <location>
        <begin position="106"/>
        <end position="127"/>
    </location>
</feature>
<dbReference type="InterPro" id="IPR006121">
    <property type="entry name" value="HMA_dom"/>
</dbReference>
<dbReference type="GO" id="GO:0005886">
    <property type="term" value="C:plasma membrane"/>
    <property type="evidence" value="ECO:0007669"/>
    <property type="project" value="UniProtKB-SubCell"/>
</dbReference>
<dbReference type="SFLD" id="SFLDF00027">
    <property type="entry name" value="p-type_atpase"/>
    <property type="match status" value="1"/>
</dbReference>
<dbReference type="EMBL" id="CP042914">
    <property type="protein sequence ID" value="QEG41290.1"/>
    <property type="molecule type" value="Genomic_DNA"/>
</dbReference>
<dbReference type="PROSITE" id="PS00154">
    <property type="entry name" value="ATPASE_E1_E2"/>
    <property type="match status" value="1"/>
</dbReference>
<gene>
    <name evidence="14" type="primary">cadA_2</name>
    <name evidence="14" type="ORF">UC8_33090</name>
</gene>
<dbReference type="AlphaFoldDB" id="A0A5B9QU52"/>
<feature type="transmembrane region" description="Helical" evidence="12">
    <location>
        <begin position="133"/>
        <end position="153"/>
    </location>
</feature>
<keyword evidence="6 12" id="KW-0067">ATP-binding</keyword>
<keyword evidence="9 12" id="KW-0472">Membrane</keyword>
<dbReference type="InterPro" id="IPR008250">
    <property type="entry name" value="ATPase_P-typ_transduc_dom_A_sf"/>
</dbReference>
<dbReference type="InterPro" id="IPR023298">
    <property type="entry name" value="ATPase_P-typ_TM_dom_sf"/>
</dbReference>
<dbReference type="EC" id="7.2.2.12" evidence="10"/>
<evidence type="ECO:0000256" key="11">
    <source>
        <dbReference type="ARBA" id="ARBA00047308"/>
    </source>
</evidence>
<feature type="domain" description="HMA" evidence="13">
    <location>
        <begin position="18"/>
        <end position="85"/>
    </location>
</feature>
<dbReference type="CDD" id="cd00371">
    <property type="entry name" value="HMA"/>
    <property type="match status" value="1"/>
</dbReference>
<name>A0A5B9QU52_9BACT</name>
<dbReference type="SUPFAM" id="SSF55008">
    <property type="entry name" value="HMA, heavy metal-associated domain"/>
    <property type="match status" value="1"/>
</dbReference>
<dbReference type="Gene3D" id="3.30.70.100">
    <property type="match status" value="1"/>
</dbReference>
<accession>A0A5B9QU52</accession>
<dbReference type="PROSITE" id="PS01229">
    <property type="entry name" value="COF_2"/>
    <property type="match status" value="1"/>
</dbReference>
<evidence type="ECO:0000259" key="13">
    <source>
        <dbReference type="PROSITE" id="PS50846"/>
    </source>
</evidence>
<dbReference type="NCBIfam" id="TIGR01494">
    <property type="entry name" value="ATPase_P-type"/>
    <property type="match status" value="1"/>
</dbReference>
<feature type="transmembrane region" description="Helical" evidence="12">
    <location>
        <begin position="680"/>
        <end position="705"/>
    </location>
</feature>
<dbReference type="InterPro" id="IPR027256">
    <property type="entry name" value="P-typ_ATPase_IB"/>
</dbReference>
<feature type="transmembrane region" description="Helical" evidence="12">
    <location>
        <begin position="335"/>
        <end position="358"/>
    </location>
</feature>
<evidence type="ECO:0000256" key="1">
    <source>
        <dbReference type="ARBA" id="ARBA00004141"/>
    </source>
</evidence>
<dbReference type="PANTHER" id="PTHR48085:SF5">
    <property type="entry name" value="CADMIUM_ZINC-TRANSPORTING ATPASE HMA4-RELATED"/>
    <property type="match status" value="1"/>
</dbReference>
<dbReference type="InterPro" id="IPR023299">
    <property type="entry name" value="ATPase_P-typ_cyto_dom_N"/>
</dbReference>
<evidence type="ECO:0000313" key="14">
    <source>
        <dbReference type="EMBL" id="QEG41290.1"/>
    </source>
</evidence>
<evidence type="ECO:0000256" key="8">
    <source>
        <dbReference type="ARBA" id="ARBA00022989"/>
    </source>
</evidence>
<dbReference type="GO" id="GO:0016463">
    <property type="term" value="F:P-type zinc transporter activity"/>
    <property type="evidence" value="ECO:0007669"/>
    <property type="project" value="UniProtKB-EC"/>
</dbReference>
<dbReference type="FunFam" id="2.70.150.10:FF:000002">
    <property type="entry name" value="Copper-transporting ATPase 1, putative"/>
    <property type="match status" value="1"/>
</dbReference>
<dbReference type="SFLD" id="SFLDG00002">
    <property type="entry name" value="C1.7:_P-type_atpase_like"/>
    <property type="match status" value="1"/>
</dbReference>
<keyword evidence="3 12" id="KW-0812">Transmembrane</keyword>
<evidence type="ECO:0000256" key="5">
    <source>
        <dbReference type="ARBA" id="ARBA00022741"/>
    </source>
</evidence>
<dbReference type="SUPFAM" id="SSF56784">
    <property type="entry name" value="HAD-like"/>
    <property type="match status" value="1"/>
</dbReference>
<dbReference type="Gene3D" id="3.40.1110.10">
    <property type="entry name" value="Calcium-transporting ATPase, cytoplasmic domain N"/>
    <property type="match status" value="1"/>
</dbReference>
<evidence type="ECO:0000256" key="9">
    <source>
        <dbReference type="ARBA" id="ARBA00023136"/>
    </source>
</evidence>
<keyword evidence="5 12" id="KW-0547">Nucleotide-binding</keyword>
<feature type="transmembrane region" description="Helical" evidence="12">
    <location>
        <begin position="370"/>
        <end position="395"/>
    </location>
</feature>
<dbReference type="PRINTS" id="PR00120">
    <property type="entry name" value="HATPASE"/>
</dbReference>
<dbReference type="PANTHER" id="PTHR48085">
    <property type="entry name" value="CADMIUM/ZINC-TRANSPORTING ATPASE HMA2-RELATED"/>
    <property type="match status" value="1"/>
</dbReference>
<dbReference type="SFLD" id="SFLDS00003">
    <property type="entry name" value="Haloacid_Dehalogenase"/>
    <property type="match status" value="1"/>
</dbReference>
<evidence type="ECO:0000256" key="10">
    <source>
        <dbReference type="ARBA" id="ARBA00039097"/>
    </source>
</evidence>
<dbReference type="SUPFAM" id="SSF81653">
    <property type="entry name" value="Calcium ATPase, transduction domain A"/>
    <property type="match status" value="1"/>
</dbReference>
<evidence type="ECO:0000313" key="15">
    <source>
        <dbReference type="Proteomes" id="UP000325286"/>
    </source>
</evidence>
<keyword evidence="8 12" id="KW-1133">Transmembrane helix</keyword>
<sequence length="725" mass="77534">MTHGGFKSTKTTTMSDGNNMELKIFGMDCAEEVALIKRELKPLLGGDERLGFDLLNARLTIDLDGVDVTAGDVLAAIERTGLEAKRWENVGQSSDKKSFWESHQRAMMTATSGAFGGIGLVVHLLSGGFDDDVATRAMACYLVGILAALYLVLPKAWRSLLTLRPDMNLLMSIAVVGAIAIGEWFEGATVAFLFSLSLLLESWSIGRARRAIASLMDLTPPIAHLRDESGEVRDVPPADVPVGSTLVIRPGEKIPLDGELVGGNSDVNQAPITGESVPVEKQVGDELFAGTINGDGLLEMRSTRAAEDTTLARIIQMVGDAGSKRAPSERWVEKFAAVYTPLVLAGALLMLLLPPLLLGQSWSVWMYRSLVLLVIACPCALVISTPVSVVAALAAAARQGILVKGGVFIELPGKLVAIAMDKTGTLTKGAPEVIDVVPMNGHDEEDLLMRAGALELNSNHPLARAIVDETKKRGMTMPPAESFETIQGKGATGVINGKSYWLGSHRYLEQRRHETPEVHQQLEAMQEAGRTVVVVGNDEHVCGFITLADAIREETREAIKALHQVGVKLIVMLTGDNEGTAQAIGKEAGIDEVHAELLPEDKVKAVEDLVSRYEHVAMIGDGVNDAPALARASLGLAMGAAGSDAAIETADIALMSDDLSKLPWLIKHSRRTLSIIRQNIWFSLAIKALFVVLTLMGLASLWAAIASDMGASLLVIANGLRLLRS</sequence>
<proteinExistence type="inferred from homology"/>
<dbReference type="InterPro" id="IPR036163">
    <property type="entry name" value="HMA_dom_sf"/>
</dbReference>
<reference evidence="14 15" key="1">
    <citation type="submission" date="2019-08" db="EMBL/GenBank/DDBJ databases">
        <title>Deep-cultivation of Planctomycetes and their phenomic and genomic characterization uncovers novel biology.</title>
        <authorList>
            <person name="Wiegand S."/>
            <person name="Jogler M."/>
            <person name="Boedeker C."/>
            <person name="Pinto D."/>
            <person name="Vollmers J."/>
            <person name="Rivas-Marin E."/>
            <person name="Kohn T."/>
            <person name="Peeters S.H."/>
            <person name="Heuer A."/>
            <person name="Rast P."/>
            <person name="Oberbeckmann S."/>
            <person name="Bunk B."/>
            <person name="Jeske O."/>
            <person name="Meyerdierks A."/>
            <person name="Storesund J.E."/>
            <person name="Kallscheuer N."/>
            <person name="Luecker S."/>
            <person name="Lage O.M."/>
            <person name="Pohl T."/>
            <person name="Merkel B.J."/>
            <person name="Hornburger P."/>
            <person name="Mueller R.-W."/>
            <person name="Bruemmer F."/>
            <person name="Labrenz M."/>
            <person name="Spormann A.M."/>
            <person name="Op den Camp H."/>
            <person name="Overmann J."/>
            <person name="Amann R."/>
            <person name="Jetten M.S.M."/>
            <person name="Mascher T."/>
            <person name="Medema M.H."/>
            <person name="Devos D.P."/>
            <person name="Kaster A.-K."/>
            <person name="Ovreas L."/>
            <person name="Rohde M."/>
            <person name="Galperin M.Y."/>
            <person name="Jogler C."/>
        </authorList>
    </citation>
    <scope>NUCLEOTIDE SEQUENCE [LARGE SCALE GENOMIC DNA]</scope>
    <source>
        <strain evidence="14 15">UC8</strain>
    </source>
</reference>
<evidence type="ECO:0000256" key="3">
    <source>
        <dbReference type="ARBA" id="ARBA00022692"/>
    </source>
</evidence>
<evidence type="ECO:0000256" key="4">
    <source>
        <dbReference type="ARBA" id="ARBA00022723"/>
    </source>
</evidence>
<dbReference type="InterPro" id="IPR018303">
    <property type="entry name" value="ATPase_P-typ_P_site"/>
</dbReference>
<comment type="similarity">
    <text evidence="2 12">Belongs to the cation transport ATPase (P-type) (TC 3.A.3) family. Type IB subfamily.</text>
</comment>
<dbReference type="InterPro" id="IPR036412">
    <property type="entry name" value="HAD-like_sf"/>
</dbReference>